<sequence length="214" mass="24109">MAITKKFLVAFVLTILCVISFLRCHKTSDRTSGTDLLNSLLPFFLYYFCECVYTGVMIIISIGFGVESDYNCYTVAPCEGGRERGCTAFCKRMKLIPMPGRGVCNAENTFPLYSFYLSSNDDYATIERHPFSLLRSVTGNYTPSQIVTSHGLSFDGFAPWLTEEESNKLSCKKVTNFINNQTRSKRDFNQKKIKEGLTDEYGVNGKSMFGTLSH</sequence>
<accession>A0ABQ7MY53</accession>
<feature type="signal peptide" evidence="2">
    <location>
        <begin position="1"/>
        <end position="24"/>
    </location>
</feature>
<reference evidence="3 4" key="1">
    <citation type="submission" date="2021-03" db="EMBL/GenBank/DDBJ databases">
        <authorList>
            <person name="King G.J."/>
            <person name="Bancroft I."/>
            <person name="Baten A."/>
            <person name="Bloomfield J."/>
            <person name="Borpatragohain P."/>
            <person name="He Z."/>
            <person name="Irish N."/>
            <person name="Irwin J."/>
            <person name="Liu K."/>
            <person name="Mauleon R.P."/>
            <person name="Moore J."/>
            <person name="Morris R."/>
            <person name="Ostergaard L."/>
            <person name="Wang B."/>
            <person name="Wells R."/>
        </authorList>
    </citation>
    <scope>NUCLEOTIDE SEQUENCE [LARGE SCALE GENOMIC DNA]</scope>
    <source>
        <strain evidence="3">R-o-18</strain>
        <tissue evidence="3">Leaf</tissue>
    </source>
</reference>
<dbReference type="Proteomes" id="UP000823674">
    <property type="component" value="Chromosome A03"/>
</dbReference>
<comment type="caution">
    <text evidence="3">The sequence shown here is derived from an EMBL/GenBank/DDBJ whole genome shotgun (WGS) entry which is preliminary data.</text>
</comment>
<dbReference type="EMBL" id="JADBGQ010000003">
    <property type="protein sequence ID" value="KAG5403620.1"/>
    <property type="molecule type" value="Genomic_DNA"/>
</dbReference>
<protein>
    <submittedName>
        <fullName evidence="3">Uncharacterized protein</fullName>
    </submittedName>
</protein>
<gene>
    <name evidence="3" type="primary">A03p012300.1_BraROA</name>
    <name evidence="3" type="ORF">IGI04_009739</name>
</gene>
<keyword evidence="1" id="KW-0812">Transmembrane</keyword>
<organism evidence="3 4">
    <name type="scientific">Brassica rapa subsp. trilocularis</name>
    <dbReference type="NCBI Taxonomy" id="1813537"/>
    <lineage>
        <taxon>Eukaryota</taxon>
        <taxon>Viridiplantae</taxon>
        <taxon>Streptophyta</taxon>
        <taxon>Embryophyta</taxon>
        <taxon>Tracheophyta</taxon>
        <taxon>Spermatophyta</taxon>
        <taxon>Magnoliopsida</taxon>
        <taxon>eudicotyledons</taxon>
        <taxon>Gunneridae</taxon>
        <taxon>Pentapetalae</taxon>
        <taxon>rosids</taxon>
        <taxon>malvids</taxon>
        <taxon>Brassicales</taxon>
        <taxon>Brassicaceae</taxon>
        <taxon>Brassiceae</taxon>
        <taxon>Brassica</taxon>
    </lineage>
</organism>
<name>A0ABQ7MY53_BRACM</name>
<evidence type="ECO:0000256" key="2">
    <source>
        <dbReference type="SAM" id="SignalP"/>
    </source>
</evidence>
<evidence type="ECO:0000313" key="3">
    <source>
        <dbReference type="EMBL" id="KAG5403620.1"/>
    </source>
</evidence>
<keyword evidence="2" id="KW-0732">Signal</keyword>
<keyword evidence="1" id="KW-0472">Membrane</keyword>
<evidence type="ECO:0000256" key="1">
    <source>
        <dbReference type="SAM" id="Phobius"/>
    </source>
</evidence>
<feature type="transmembrane region" description="Helical" evidence="1">
    <location>
        <begin position="40"/>
        <end position="64"/>
    </location>
</feature>
<proteinExistence type="predicted"/>
<evidence type="ECO:0000313" key="4">
    <source>
        <dbReference type="Proteomes" id="UP000823674"/>
    </source>
</evidence>
<keyword evidence="4" id="KW-1185">Reference proteome</keyword>
<keyword evidence="1" id="KW-1133">Transmembrane helix</keyword>
<feature type="chain" id="PRO_5046810049" evidence="2">
    <location>
        <begin position="25"/>
        <end position="214"/>
    </location>
</feature>